<accession>A0A1F7G8Z0</accession>
<evidence type="ECO:0000256" key="1">
    <source>
        <dbReference type="ARBA" id="ARBA00004651"/>
    </source>
</evidence>
<gene>
    <name evidence="11" type="ORF">A2774_03585</name>
</gene>
<evidence type="ECO:0000256" key="6">
    <source>
        <dbReference type="ARBA" id="ARBA00022989"/>
    </source>
</evidence>
<protein>
    <recommendedName>
        <fullName evidence="10">Glycosyltransferase RgtA/B/C/D-like domain-containing protein</fullName>
    </recommendedName>
</protein>
<dbReference type="InterPro" id="IPR050297">
    <property type="entry name" value="LipidA_mod_glycosyltrf_83"/>
</dbReference>
<organism evidence="11 12">
    <name type="scientific">Candidatus Roizmanbacteria bacterium RIFCSPHIGHO2_01_FULL_39_12c</name>
    <dbReference type="NCBI Taxonomy" id="1802031"/>
    <lineage>
        <taxon>Bacteria</taxon>
        <taxon>Candidatus Roizmaniibacteriota</taxon>
    </lineage>
</organism>
<keyword evidence="9" id="KW-0732">Signal</keyword>
<evidence type="ECO:0000256" key="8">
    <source>
        <dbReference type="SAM" id="Phobius"/>
    </source>
</evidence>
<evidence type="ECO:0000256" key="3">
    <source>
        <dbReference type="ARBA" id="ARBA00022676"/>
    </source>
</evidence>
<keyword evidence="4" id="KW-0808">Transferase</keyword>
<dbReference type="GO" id="GO:0009103">
    <property type="term" value="P:lipopolysaccharide biosynthetic process"/>
    <property type="evidence" value="ECO:0007669"/>
    <property type="project" value="UniProtKB-ARBA"/>
</dbReference>
<dbReference type="Pfam" id="PF13231">
    <property type="entry name" value="PMT_2"/>
    <property type="match status" value="1"/>
</dbReference>
<name>A0A1F7G8Z0_9BACT</name>
<feature type="chain" id="PRO_5009529145" description="Glycosyltransferase RgtA/B/C/D-like domain-containing protein" evidence="9">
    <location>
        <begin position="22"/>
        <end position="537"/>
    </location>
</feature>
<evidence type="ECO:0000256" key="7">
    <source>
        <dbReference type="ARBA" id="ARBA00023136"/>
    </source>
</evidence>
<evidence type="ECO:0000313" key="11">
    <source>
        <dbReference type="EMBL" id="OGK15384.1"/>
    </source>
</evidence>
<dbReference type="InterPro" id="IPR038731">
    <property type="entry name" value="RgtA/B/C-like"/>
</dbReference>
<feature type="signal peptide" evidence="9">
    <location>
        <begin position="1"/>
        <end position="21"/>
    </location>
</feature>
<evidence type="ECO:0000256" key="4">
    <source>
        <dbReference type="ARBA" id="ARBA00022679"/>
    </source>
</evidence>
<keyword evidence="2" id="KW-1003">Cell membrane</keyword>
<evidence type="ECO:0000256" key="9">
    <source>
        <dbReference type="SAM" id="SignalP"/>
    </source>
</evidence>
<feature type="transmembrane region" description="Helical" evidence="8">
    <location>
        <begin position="180"/>
        <end position="203"/>
    </location>
</feature>
<keyword evidence="3" id="KW-0328">Glycosyltransferase</keyword>
<keyword evidence="6 8" id="KW-1133">Transmembrane helix</keyword>
<evidence type="ECO:0000259" key="10">
    <source>
        <dbReference type="Pfam" id="PF13231"/>
    </source>
</evidence>
<dbReference type="Proteomes" id="UP000177208">
    <property type="component" value="Unassembled WGS sequence"/>
</dbReference>
<keyword evidence="5 8" id="KW-0812">Transmembrane</keyword>
<dbReference type="PANTHER" id="PTHR33908">
    <property type="entry name" value="MANNOSYLTRANSFERASE YKCB-RELATED"/>
    <property type="match status" value="1"/>
</dbReference>
<feature type="transmembrane region" description="Helical" evidence="8">
    <location>
        <begin position="303"/>
        <end position="321"/>
    </location>
</feature>
<dbReference type="PANTHER" id="PTHR33908:SF11">
    <property type="entry name" value="MEMBRANE PROTEIN"/>
    <property type="match status" value="1"/>
</dbReference>
<evidence type="ECO:0000313" key="12">
    <source>
        <dbReference type="Proteomes" id="UP000177208"/>
    </source>
</evidence>
<feature type="transmembrane region" description="Helical" evidence="8">
    <location>
        <begin position="353"/>
        <end position="372"/>
    </location>
</feature>
<dbReference type="AlphaFoldDB" id="A0A1F7G8Z0"/>
<feature type="domain" description="Glycosyltransferase RgtA/B/C/D-like" evidence="10">
    <location>
        <begin position="70"/>
        <end position="227"/>
    </location>
</feature>
<evidence type="ECO:0000256" key="2">
    <source>
        <dbReference type="ARBA" id="ARBA00022475"/>
    </source>
</evidence>
<keyword evidence="7 8" id="KW-0472">Membrane</keyword>
<feature type="transmembrane region" description="Helical" evidence="8">
    <location>
        <begin position="384"/>
        <end position="405"/>
    </location>
</feature>
<feature type="transmembrane region" description="Helical" evidence="8">
    <location>
        <begin position="67"/>
        <end position="85"/>
    </location>
</feature>
<evidence type="ECO:0000256" key="5">
    <source>
        <dbReference type="ARBA" id="ARBA00022692"/>
    </source>
</evidence>
<dbReference type="EMBL" id="MFZG01000038">
    <property type="protein sequence ID" value="OGK15384.1"/>
    <property type="molecule type" value="Genomic_DNA"/>
</dbReference>
<sequence length="537" mass="63524">MKKKTLLTLAVCVLTSLFLHFYNINEIPPCINADEAAFGYNAYSILKTGRDEYGAYMPLRFKSFEDYKLPLYTYFSVPIVAIFGLNDFSTRALNIFIGILFVPLIYLLAKEFFKNGVVALLSAFFTSLSPGIYLLSRHAHEGVIGTFFLLLSLLFLVKYLKSPQPKYFVLINLFLLLNAFSYQTGRIYLIFFFLLQLYLIFFLKKFRLVNRTSKILLLLLTVIFAIFFDFKYGLNRVNNLFFFKNSGFHLRTTEYLSEHPNRIIHNKLTEAVRDVSYRYLSQFSPEYLVINGDTNWRFGFPQLGLFTVIEYFLFFVGLYYLFKNKEQFRYLLIFLIFITPINNALTWQSPSLIRTYALLFPLILVIAYGIYYGYFRIPSGKLKLIFSICLFVGFAFFKVITWDLYFNHYPKRAMTVRAWQCGYKELVDYVRKNYDKYDKFYITDRHGQPYIYFLYYWPFDPATYQKQAKISSPDQYGFGQVGRFDKFEFTSKLDLSLKKTVFVGYPELFNHAKEDVLNKIKKIKVGTEEIFWIYESN</sequence>
<reference evidence="11 12" key="1">
    <citation type="journal article" date="2016" name="Nat. Commun.">
        <title>Thousands of microbial genomes shed light on interconnected biogeochemical processes in an aquifer system.</title>
        <authorList>
            <person name="Anantharaman K."/>
            <person name="Brown C.T."/>
            <person name="Hug L.A."/>
            <person name="Sharon I."/>
            <person name="Castelle C.J."/>
            <person name="Probst A.J."/>
            <person name="Thomas B.C."/>
            <person name="Singh A."/>
            <person name="Wilkins M.J."/>
            <person name="Karaoz U."/>
            <person name="Brodie E.L."/>
            <person name="Williams K.H."/>
            <person name="Hubbard S.S."/>
            <person name="Banfield J.F."/>
        </authorList>
    </citation>
    <scope>NUCLEOTIDE SEQUENCE [LARGE SCALE GENOMIC DNA]</scope>
</reference>
<feature type="transmembrane region" description="Helical" evidence="8">
    <location>
        <begin position="92"/>
        <end position="109"/>
    </location>
</feature>
<comment type="subcellular location">
    <subcellularLocation>
        <location evidence="1">Cell membrane</location>
        <topology evidence="1">Multi-pass membrane protein</topology>
    </subcellularLocation>
</comment>
<feature type="transmembrane region" description="Helical" evidence="8">
    <location>
        <begin position="115"/>
        <end position="135"/>
    </location>
</feature>
<feature type="transmembrane region" description="Helical" evidence="8">
    <location>
        <begin position="215"/>
        <end position="234"/>
    </location>
</feature>
<dbReference type="GO" id="GO:0016763">
    <property type="term" value="F:pentosyltransferase activity"/>
    <property type="evidence" value="ECO:0007669"/>
    <property type="project" value="TreeGrafter"/>
</dbReference>
<feature type="transmembrane region" description="Helical" evidence="8">
    <location>
        <begin position="328"/>
        <end position="347"/>
    </location>
</feature>
<feature type="transmembrane region" description="Helical" evidence="8">
    <location>
        <begin position="142"/>
        <end position="160"/>
    </location>
</feature>
<proteinExistence type="predicted"/>
<comment type="caution">
    <text evidence="11">The sequence shown here is derived from an EMBL/GenBank/DDBJ whole genome shotgun (WGS) entry which is preliminary data.</text>
</comment>
<dbReference type="GO" id="GO:0005886">
    <property type="term" value="C:plasma membrane"/>
    <property type="evidence" value="ECO:0007669"/>
    <property type="project" value="UniProtKB-SubCell"/>
</dbReference>